<evidence type="ECO:0000256" key="5">
    <source>
        <dbReference type="ARBA" id="ARBA00022694"/>
    </source>
</evidence>
<dbReference type="InterPro" id="IPR027417">
    <property type="entry name" value="P-loop_NTPase"/>
</dbReference>
<dbReference type="InterPro" id="IPR039657">
    <property type="entry name" value="Dimethylallyltransferase"/>
</dbReference>
<feature type="binding site" evidence="10">
    <location>
        <begin position="11"/>
        <end position="18"/>
    </location>
    <ligand>
        <name>ATP</name>
        <dbReference type="ChEBI" id="CHEBI:30616"/>
    </ligand>
</feature>
<dbReference type="InterPro" id="IPR018022">
    <property type="entry name" value="IPT"/>
</dbReference>
<evidence type="ECO:0000256" key="8">
    <source>
        <dbReference type="ARBA" id="ARBA00022842"/>
    </source>
</evidence>
<dbReference type="Gene3D" id="1.10.20.140">
    <property type="match status" value="1"/>
</dbReference>
<evidence type="ECO:0000256" key="9">
    <source>
        <dbReference type="ARBA" id="ARBA00049563"/>
    </source>
</evidence>
<keyword evidence="7 10" id="KW-0067">ATP-binding</keyword>
<evidence type="ECO:0000256" key="2">
    <source>
        <dbReference type="ARBA" id="ARBA00003213"/>
    </source>
</evidence>
<evidence type="ECO:0000256" key="12">
    <source>
        <dbReference type="RuleBase" id="RU003784"/>
    </source>
</evidence>
<evidence type="ECO:0000256" key="10">
    <source>
        <dbReference type="HAMAP-Rule" id="MF_00185"/>
    </source>
</evidence>
<evidence type="ECO:0000256" key="7">
    <source>
        <dbReference type="ARBA" id="ARBA00022840"/>
    </source>
</evidence>
<proteinExistence type="inferred from homology"/>
<evidence type="ECO:0000256" key="11">
    <source>
        <dbReference type="RuleBase" id="RU003783"/>
    </source>
</evidence>
<evidence type="ECO:0000256" key="1">
    <source>
        <dbReference type="ARBA" id="ARBA00001946"/>
    </source>
</evidence>
<feature type="site" description="Interaction with substrate tRNA" evidence="10">
    <location>
        <position position="102"/>
    </location>
</feature>
<dbReference type="Pfam" id="PF01715">
    <property type="entry name" value="IPPT"/>
    <property type="match status" value="1"/>
</dbReference>
<dbReference type="SUPFAM" id="SSF52540">
    <property type="entry name" value="P-loop containing nucleoside triphosphate hydrolases"/>
    <property type="match status" value="2"/>
</dbReference>
<evidence type="ECO:0000256" key="13">
    <source>
        <dbReference type="RuleBase" id="RU003785"/>
    </source>
</evidence>
<evidence type="ECO:0000256" key="4">
    <source>
        <dbReference type="ARBA" id="ARBA00022679"/>
    </source>
</evidence>
<dbReference type="NCBIfam" id="TIGR00174">
    <property type="entry name" value="miaA"/>
    <property type="match status" value="1"/>
</dbReference>
<sequence>MGRIPVVFIAGPTAVGKTDLSINLAKELNGEIISADSMQIYKYMDIGTAKITQEEMCGVKHYLIDEVEPDVEFSVVDFQKRAKKYIQEIYESGKIPIIAGGTGLYINSLIYEMDFTKSKGDTKLRDELQKEVDEYGVEYLHNKLKKLDEKSAKRIHPNNVKRVIRAIEVCLQGDEKIGDFKNDVKFNENYYPILIVLNRDRKYLYERINKRVDIMINQGLLTEVNKLLKMGYDEKMTSMQAIGYKEVIKAIQEEYSIEYAIELIKRDSRRYAKRQITWFKRYDFAEWVDLDDFSSQDEAKLLILSYIEGKLRNL</sequence>
<keyword evidence="4 10" id="KW-0808">Transferase</keyword>
<comment type="cofactor">
    <cofactor evidence="1 10">
        <name>Mg(2+)</name>
        <dbReference type="ChEBI" id="CHEBI:18420"/>
    </cofactor>
</comment>
<name>A0ABY8EGG6_9FIRM</name>
<comment type="similarity">
    <text evidence="3 10 13">Belongs to the IPP transferase family.</text>
</comment>
<comment type="caution">
    <text evidence="10">Lacks conserved residue(s) required for the propagation of feature annotation.</text>
</comment>
<evidence type="ECO:0000256" key="3">
    <source>
        <dbReference type="ARBA" id="ARBA00005842"/>
    </source>
</evidence>
<feature type="binding site" evidence="10">
    <location>
        <begin position="13"/>
        <end position="18"/>
    </location>
    <ligand>
        <name>substrate</name>
    </ligand>
</feature>
<protein>
    <recommendedName>
        <fullName evidence="10">tRNA dimethylallyltransferase</fullName>
        <ecNumber evidence="10">2.5.1.75</ecNumber>
    </recommendedName>
    <alternativeName>
        <fullName evidence="10">Dimethylallyl diphosphate:tRNA dimethylallyltransferase</fullName>
        <shortName evidence="10">DMAPP:tRNA dimethylallyltransferase</shortName>
        <shortName evidence="10">DMATase</shortName>
    </alternativeName>
    <alternativeName>
        <fullName evidence="10">Isopentenyl-diphosphate:tRNA isopentenyltransferase</fullName>
        <shortName evidence="10">IPP transferase</shortName>
        <shortName evidence="10">IPPT</shortName>
        <shortName evidence="10">IPTase</shortName>
    </alternativeName>
</protein>
<comment type="function">
    <text evidence="2 10 12">Catalyzes the transfer of a dimethylallyl group onto the adenine at position 37 in tRNAs that read codons beginning with uridine, leading to the formation of N6-(dimethylallyl)adenosine (i(6)A).</text>
</comment>
<feature type="region of interest" description="Interaction with substrate tRNA" evidence="10">
    <location>
        <begin position="36"/>
        <end position="39"/>
    </location>
</feature>
<dbReference type="Gene3D" id="3.40.50.300">
    <property type="entry name" value="P-loop containing nucleotide triphosphate hydrolases"/>
    <property type="match status" value="1"/>
</dbReference>
<keyword evidence="6 10" id="KW-0547">Nucleotide-binding</keyword>
<keyword evidence="5 10" id="KW-0819">tRNA processing</keyword>
<dbReference type="RefSeq" id="WP_277734295.1">
    <property type="nucleotide sequence ID" value="NZ_CP120733.1"/>
</dbReference>
<evidence type="ECO:0000256" key="6">
    <source>
        <dbReference type="ARBA" id="ARBA00022741"/>
    </source>
</evidence>
<organism evidence="14 15">
    <name type="scientific">Tepidibacter hydrothermalis</name>
    <dbReference type="NCBI Taxonomy" id="3036126"/>
    <lineage>
        <taxon>Bacteria</taxon>
        <taxon>Bacillati</taxon>
        <taxon>Bacillota</taxon>
        <taxon>Clostridia</taxon>
        <taxon>Peptostreptococcales</taxon>
        <taxon>Peptostreptococcaceae</taxon>
        <taxon>Tepidibacter</taxon>
    </lineage>
</organism>
<dbReference type="EMBL" id="CP120733">
    <property type="protein sequence ID" value="WFD12032.1"/>
    <property type="molecule type" value="Genomic_DNA"/>
</dbReference>
<reference evidence="14 15" key="1">
    <citation type="submission" date="2023-03" db="EMBL/GenBank/DDBJ databases">
        <title>Complete genome sequence of Tepidibacter sp. SWIR-1, isolated from a deep-sea hydrothermal vent.</title>
        <authorList>
            <person name="Li X."/>
        </authorList>
    </citation>
    <scope>NUCLEOTIDE SEQUENCE [LARGE SCALE GENOMIC DNA]</scope>
    <source>
        <strain evidence="14 15">SWIR-1</strain>
    </source>
</reference>
<accession>A0ABY8EGG6</accession>
<comment type="catalytic activity">
    <reaction evidence="9 10 11">
        <text>adenosine(37) in tRNA + dimethylallyl diphosphate = N(6)-dimethylallyladenosine(37) in tRNA + diphosphate</text>
        <dbReference type="Rhea" id="RHEA:26482"/>
        <dbReference type="Rhea" id="RHEA-COMP:10162"/>
        <dbReference type="Rhea" id="RHEA-COMP:10375"/>
        <dbReference type="ChEBI" id="CHEBI:33019"/>
        <dbReference type="ChEBI" id="CHEBI:57623"/>
        <dbReference type="ChEBI" id="CHEBI:74411"/>
        <dbReference type="ChEBI" id="CHEBI:74415"/>
        <dbReference type="EC" id="2.5.1.75"/>
    </reaction>
</comment>
<comment type="subunit">
    <text evidence="10">Monomer.</text>
</comment>
<dbReference type="GO" id="GO:0052381">
    <property type="term" value="F:tRNA dimethylallyltransferase activity"/>
    <property type="evidence" value="ECO:0007669"/>
    <property type="project" value="UniProtKB-EC"/>
</dbReference>
<dbReference type="HAMAP" id="MF_00185">
    <property type="entry name" value="IPP_trans"/>
    <property type="match status" value="1"/>
</dbReference>
<keyword evidence="15" id="KW-1185">Reference proteome</keyword>
<gene>
    <name evidence="10 14" type="primary">miaA</name>
    <name evidence="14" type="ORF">P4S50_08125</name>
</gene>
<feature type="site" description="Interaction with substrate tRNA" evidence="10">
    <location>
        <position position="125"/>
    </location>
</feature>
<dbReference type="PANTHER" id="PTHR11088:SF60">
    <property type="entry name" value="TRNA DIMETHYLALLYLTRANSFERASE"/>
    <property type="match status" value="1"/>
</dbReference>
<dbReference type="EC" id="2.5.1.75" evidence="10"/>
<keyword evidence="8 10" id="KW-0460">Magnesium</keyword>
<evidence type="ECO:0000313" key="15">
    <source>
        <dbReference type="Proteomes" id="UP001222800"/>
    </source>
</evidence>
<evidence type="ECO:0000313" key="14">
    <source>
        <dbReference type="EMBL" id="WFD12032.1"/>
    </source>
</evidence>
<dbReference type="Proteomes" id="UP001222800">
    <property type="component" value="Chromosome"/>
</dbReference>
<dbReference type="PANTHER" id="PTHR11088">
    <property type="entry name" value="TRNA DIMETHYLALLYLTRANSFERASE"/>
    <property type="match status" value="1"/>
</dbReference>